<sequence>MKNFIQAGRTLAATLAVAVTSGQLVLLGNTNRPAIASGNFDANTEGVYYLEGVYELTAAAAAVGTVGDAAYWDSTAGNVTATAAENTLIGIFSEPKVANATLARVRLPGA</sequence>
<dbReference type="EMBL" id="RBZU01000024">
    <property type="protein sequence ID" value="RKP43799.1"/>
    <property type="molecule type" value="Genomic_DNA"/>
</dbReference>
<organism evidence="1 2">
    <name type="scientific">Pararobbsia silviterrae</name>
    <dbReference type="NCBI Taxonomy" id="1792498"/>
    <lineage>
        <taxon>Bacteria</taxon>
        <taxon>Pseudomonadati</taxon>
        <taxon>Pseudomonadota</taxon>
        <taxon>Betaproteobacteria</taxon>
        <taxon>Burkholderiales</taxon>
        <taxon>Burkholderiaceae</taxon>
        <taxon>Pararobbsia</taxon>
    </lineage>
</organism>
<reference evidence="1 2" key="1">
    <citation type="submission" date="2018-10" db="EMBL/GenBank/DDBJ databases">
        <title>Robbsia sp. DHC34, isolated from soil.</title>
        <authorList>
            <person name="Gao Z.-H."/>
            <person name="Qiu L.-H."/>
        </authorList>
    </citation>
    <scope>NUCLEOTIDE SEQUENCE [LARGE SCALE GENOMIC DNA]</scope>
    <source>
        <strain evidence="1 2">DHC34</strain>
    </source>
</reference>
<dbReference type="OrthoDB" id="8911623at2"/>
<protein>
    <submittedName>
        <fullName evidence="1">DUF2190 family protein</fullName>
    </submittedName>
</protein>
<dbReference type="InterPro" id="IPR011231">
    <property type="entry name" value="Phage_VT1-Sakai_H0018"/>
</dbReference>
<dbReference type="AlphaFoldDB" id="A0A494X721"/>
<name>A0A494X721_9BURK</name>
<dbReference type="Pfam" id="PF09956">
    <property type="entry name" value="Phage_cement_2"/>
    <property type="match status" value="1"/>
</dbReference>
<evidence type="ECO:0000313" key="2">
    <source>
        <dbReference type="Proteomes" id="UP000270342"/>
    </source>
</evidence>
<keyword evidence="2" id="KW-1185">Reference proteome</keyword>
<comment type="caution">
    <text evidence="1">The sequence shown here is derived from an EMBL/GenBank/DDBJ whole genome shotgun (WGS) entry which is preliminary data.</text>
</comment>
<dbReference type="Proteomes" id="UP000270342">
    <property type="component" value="Unassembled WGS sequence"/>
</dbReference>
<gene>
    <name evidence="1" type="ORF">D7S86_28435</name>
</gene>
<proteinExistence type="predicted"/>
<accession>A0A494X721</accession>
<evidence type="ECO:0000313" key="1">
    <source>
        <dbReference type="EMBL" id="RKP43799.1"/>
    </source>
</evidence>